<feature type="domain" description="DprA winged helix" evidence="3">
    <location>
        <begin position="307"/>
        <end position="364"/>
    </location>
</feature>
<dbReference type="Gene3D" id="3.40.50.450">
    <property type="match status" value="1"/>
</dbReference>
<dbReference type="InterPro" id="IPR003488">
    <property type="entry name" value="DprA"/>
</dbReference>
<accession>A0ABT5KL11</accession>
<evidence type="ECO:0000259" key="3">
    <source>
        <dbReference type="Pfam" id="PF17782"/>
    </source>
</evidence>
<gene>
    <name evidence="4" type="primary">dprA</name>
    <name evidence="4" type="ORF">PRZ03_21770</name>
</gene>
<dbReference type="RefSeq" id="WP_273602259.1">
    <property type="nucleotide sequence ID" value="NZ_JAQQXT010000018.1"/>
</dbReference>
<dbReference type="Pfam" id="PF17782">
    <property type="entry name" value="WHD_DprA"/>
    <property type="match status" value="1"/>
</dbReference>
<sequence length="372" mass="39335">MARDELAAWLRLLETPGIGLEAARRLLALTGSAQAIFESSEGAWQPALSAAQRDSLSLPPAHFDDLLTQTWHWLNADPAHDILLLGDADYPAALLQTADPPLLLYLHGKRELLSRPALAIVGSRSPTAQGHDNASQFAQALSKAGLTIVSGLALGIDGAAHQGALAGQREGGAGTIAVLGTGLDQIYPKRHLKLSQEIVAHGLLISEYSLGTPVLPPNFPRRNRLIAGLSLGCLVVEAALKSGSLITARLASEAGREVFAIPGSIHSPLSQGCHALIRQGAKLVERVEDVLEELLIQPSIAPACASPTGDAALSREQAQILQLMGYEPVSLDALSQRAGWPVADLSGHLLELELAGEIARLAGQLFQRRKRV</sequence>
<dbReference type="InterPro" id="IPR041614">
    <property type="entry name" value="DprA_WH"/>
</dbReference>
<dbReference type="Proteomes" id="UP001221189">
    <property type="component" value="Unassembled WGS sequence"/>
</dbReference>
<dbReference type="Gene3D" id="1.10.10.10">
    <property type="entry name" value="Winged helix-like DNA-binding domain superfamily/Winged helix DNA-binding domain"/>
    <property type="match status" value="1"/>
</dbReference>
<evidence type="ECO:0000259" key="2">
    <source>
        <dbReference type="Pfam" id="PF02481"/>
    </source>
</evidence>
<keyword evidence="5" id="KW-1185">Reference proteome</keyword>
<organism evidence="4 5">
    <name type="scientific">Roseateles albus</name>
    <dbReference type="NCBI Taxonomy" id="2987525"/>
    <lineage>
        <taxon>Bacteria</taxon>
        <taxon>Pseudomonadati</taxon>
        <taxon>Pseudomonadota</taxon>
        <taxon>Betaproteobacteria</taxon>
        <taxon>Burkholderiales</taxon>
        <taxon>Sphaerotilaceae</taxon>
        <taxon>Roseateles</taxon>
    </lineage>
</organism>
<protein>
    <submittedName>
        <fullName evidence="4">DNA-processing protein DprA</fullName>
    </submittedName>
</protein>
<feature type="domain" description="Smf/DprA SLOG" evidence="2">
    <location>
        <begin position="82"/>
        <end position="294"/>
    </location>
</feature>
<proteinExistence type="inferred from homology"/>
<comment type="caution">
    <text evidence="4">The sequence shown here is derived from an EMBL/GenBank/DDBJ whole genome shotgun (WGS) entry which is preliminary data.</text>
</comment>
<name>A0ABT5KL11_9BURK</name>
<dbReference type="SUPFAM" id="SSF102405">
    <property type="entry name" value="MCP/YpsA-like"/>
    <property type="match status" value="1"/>
</dbReference>
<dbReference type="NCBIfam" id="TIGR00732">
    <property type="entry name" value="dprA"/>
    <property type="match status" value="1"/>
</dbReference>
<reference evidence="4 5" key="1">
    <citation type="submission" date="2022-10" db="EMBL/GenBank/DDBJ databases">
        <title>Paucibacter sp. hw1 Genome sequencing.</title>
        <authorList>
            <person name="Park S."/>
        </authorList>
    </citation>
    <scope>NUCLEOTIDE SEQUENCE [LARGE SCALE GENOMIC DNA]</scope>
    <source>
        <strain evidence="5">hw1</strain>
    </source>
</reference>
<evidence type="ECO:0000256" key="1">
    <source>
        <dbReference type="ARBA" id="ARBA00006525"/>
    </source>
</evidence>
<evidence type="ECO:0000313" key="4">
    <source>
        <dbReference type="EMBL" id="MDC8774199.1"/>
    </source>
</evidence>
<dbReference type="InterPro" id="IPR057666">
    <property type="entry name" value="DrpA_SLOG"/>
</dbReference>
<dbReference type="PANTHER" id="PTHR43022:SF1">
    <property type="entry name" value="PROTEIN SMF"/>
    <property type="match status" value="1"/>
</dbReference>
<dbReference type="EMBL" id="JAQQXT010000018">
    <property type="protein sequence ID" value="MDC8774199.1"/>
    <property type="molecule type" value="Genomic_DNA"/>
</dbReference>
<dbReference type="Pfam" id="PF02481">
    <property type="entry name" value="DNA_processg_A"/>
    <property type="match status" value="1"/>
</dbReference>
<evidence type="ECO:0000313" key="5">
    <source>
        <dbReference type="Proteomes" id="UP001221189"/>
    </source>
</evidence>
<dbReference type="PANTHER" id="PTHR43022">
    <property type="entry name" value="PROTEIN SMF"/>
    <property type="match status" value="1"/>
</dbReference>
<comment type="similarity">
    <text evidence="1">Belongs to the DprA/Smf family.</text>
</comment>
<dbReference type="InterPro" id="IPR036388">
    <property type="entry name" value="WH-like_DNA-bd_sf"/>
</dbReference>